<dbReference type="RefSeq" id="WP_310577224.1">
    <property type="nucleotide sequence ID" value="NZ_JAVKPK010000103.1"/>
</dbReference>
<dbReference type="Proteomes" id="UP001246244">
    <property type="component" value="Unassembled WGS sequence"/>
</dbReference>
<evidence type="ECO:0000313" key="1">
    <source>
        <dbReference type="EMBL" id="MDR7667196.1"/>
    </source>
</evidence>
<accession>A0ABU2D5F3</accession>
<protein>
    <submittedName>
        <fullName evidence="1">Uncharacterized protein</fullName>
    </submittedName>
</protein>
<organism evidence="1 2">
    <name type="scientific">Methanosarcina baikalica</name>
    <dbReference type="NCBI Taxonomy" id="3073890"/>
    <lineage>
        <taxon>Archaea</taxon>
        <taxon>Methanobacteriati</taxon>
        <taxon>Methanobacteriota</taxon>
        <taxon>Stenosarchaea group</taxon>
        <taxon>Methanomicrobia</taxon>
        <taxon>Methanosarcinales</taxon>
        <taxon>Methanosarcinaceae</taxon>
        <taxon>Methanosarcina</taxon>
    </lineage>
</organism>
<keyword evidence="2" id="KW-1185">Reference proteome</keyword>
<sequence length="43" mass="4934">MILMNEDIKLGLIVADKCLTLSCIKRGIIRHDHRFVHFGPESL</sequence>
<gene>
    <name evidence="1" type="ORF">RG963_15710</name>
</gene>
<comment type="caution">
    <text evidence="1">The sequence shown here is derived from an EMBL/GenBank/DDBJ whole genome shotgun (WGS) entry which is preliminary data.</text>
</comment>
<dbReference type="EMBL" id="JAVKPK010000103">
    <property type="protein sequence ID" value="MDR7667196.1"/>
    <property type="molecule type" value="Genomic_DNA"/>
</dbReference>
<reference evidence="2" key="1">
    <citation type="submission" date="2023-07" db="EMBL/GenBank/DDBJ databases">
        <title>Whole-genome sequencing of a new Methanosarcina sp. Z-7115.</title>
        <authorList>
            <person name="Zhilina T.N."/>
            <person name="Merkel A.Y."/>
        </authorList>
    </citation>
    <scope>NUCLEOTIDE SEQUENCE [LARGE SCALE GENOMIC DNA]</scope>
    <source>
        <strain evidence="2">Z-7115</strain>
    </source>
</reference>
<evidence type="ECO:0000313" key="2">
    <source>
        <dbReference type="Proteomes" id="UP001246244"/>
    </source>
</evidence>
<proteinExistence type="predicted"/>
<name>A0ABU2D5F3_9EURY</name>